<sequence>MSDWKLEALLMEKVYSNSFLNLSASHLGAEEDKPLYVPQPWDVFRPTKATVEVDGLSKSYWLVDGDLWSDEIEETPLMRRTWVFQERFLAPRVLHFGNRQLAWECNTLTALEMFPAGLPSVLLSQSKSEVLSALMKHKIPDKSDSRSFREAWNQVVSQYSRCNLTYKSDKLVAFSGVAKMVEARTGDEYLAGMWKSTLIYDLGWYRTGTDSETWPSSTTSYRAPSWSWMSVEGEIFLPSASENVIEHFATVLGHPTPDLVGSSVFHAKGRIDLECVTLRLNFIKWAGDTIAEFGVAGVRVIDDVVESGSHLDLEGSKEEVIRLTEQRGVYMVPLFATNLAIFAVMVSKEQAPGHYRRVGAAKIEFGRILLTPEQGIPEGWTQVGSSPYVVHSTISRLYITEPQRKEAQCVVRLI</sequence>
<name>A0AA37P6A0_9PEZI</name>
<dbReference type="PANTHER" id="PTHR33112:SF8">
    <property type="entry name" value="HETEROKARYON INCOMPATIBILITY DOMAIN-CONTAINING PROTEIN"/>
    <property type="match status" value="1"/>
</dbReference>
<dbReference type="EMBL" id="BQXU01000014">
    <property type="protein sequence ID" value="GKT45891.1"/>
    <property type="molecule type" value="Genomic_DNA"/>
</dbReference>
<reference evidence="2 3" key="1">
    <citation type="submission" date="2022-03" db="EMBL/GenBank/DDBJ databases">
        <title>Genome data of Colletotrichum spp.</title>
        <authorList>
            <person name="Utami Y.D."/>
            <person name="Hiruma K."/>
        </authorList>
    </citation>
    <scope>NUCLEOTIDE SEQUENCE [LARGE SCALE GENOMIC DNA]</scope>
    <source>
        <strain evidence="2 3">MAFF 239500</strain>
    </source>
</reference>
<dbReference type="AlphaFoldDB" id="A0AA37P6A0"/>
<dbReference type="RefSeq" id="XP_049128241.1">
    <property type="nucleotide sequence ID" value="XM_049272284.1"/>
</dbReference>
<evidence type="ECO:0000259" key="1">
    <source>
        <dbReference type="Pfam" id="PF06985"/>
    </source>
</evidence>
<evidence type="ECO:0000313" key="2">
    <source>
        <dbReference type="EMBL" id="GKT45891.1"/>
    </source>
</evidence>
<dbReference type="Pfam" id="PF06985">
    <property type="entry name" value="HET"/>
    <property type="match status" value="1"/>
</dbReference>
<organism evidence="2 3">
    <name type="scientific">Colletotrichum spaethianum</name>
    <dbReference type="NCBI Taxonomy" id="700344"/>
    <lineage>
        <taxon>Eukaryota</taxon>
        <taxon>Fungi</taxon>
        <taxon>Dikarya</taxon>
        <taxon>Ascomycota</taxon>
        <taxon>Pezizomycotina</taxon>
        <taxon>Sordariomycetes</taxon>
        <taxon>Hypocreomycetidae</taxon>
        <taxon>Glomerellales</taxon>
        <taxon>Glomerellaceae</taxon>
        <taxon>Colletotrichum</taxon>
        <taxon>Colletotrichum spaethianum species complex</taxon>
    </lineage>
</organism>
<comment type="caution">
    <text evidence="2">The sequence shown here is derived from an EMBL/GenBank/DDBJ whole genome shotgun (WGS) entry which is preliminary data.</text>
</comment>
<dbReference type="GeneID" id="73326874"/>
<dbReference type="InterPro" id="IPR010730">
    <property type="entry name" value="HET"/>
</dbReference>
<proteinExistence type="predicted"/>
<dbReference type="PANTHER" id="PTHR33112">
    <property type="entry name" value="DOMAIN PROTEIN, PUTATIVE-RELATED"/>
    <property type="match status" value="1"/>
</dbReference>
<accession>A0AA37P6A0</accession>
<feature type="domain" description="Heterokaryon incompatibility" evidence="1">
    <location>
        <begin position="3"/>
        <end position="86"/>
    </location>
</feature>
<protein>
    <recommendedName>
        <fullName evidence="1">Heterokaryon incompatibility domain-containing protein</fullName>
    </recommendedName>
</protein>
<gene>
    <name evidence="2" type="ORF">ColSpa_06072</name>
</gene>
<keyword evidence="3" id="KW-1185">Reference proteome</keyword>
<dbReference type="Proteomes" id="UP001055115">
    <property type="component" value="Unassembled WGS sequence"/>
</dbReference>
<evidence type="ECO:0000313" key="3">
    <source>
        <dbReference type="Proteomes" id="UP001055115"/>
    </source>
</evidence>